<dbReference type="Gene3D" id="3.40.50.300">
    <property type="entry name" value="P-loop containing nucleotide triphosphate hydrolases"/>
    <property type="match status" value="1"/>
</dbReference>
<dbReference type="AlphaFoldDB" id="A0A9D3QLR8"/>
<organism evidence="7 8">
    <name type="scientific">Megalops atlanticus</name>
    <name type="common">Tarpon</name>
    <name type="synonym">Clupea gigantea</name>
    <dbReference type="NCBI Taxonomy" id="7932"/>
    <lineage>
        <taxon>Eukaryota</taxon>
        <taxon>Metazoa</taxon>
        <taxon>Chordata</taxon>
        <taxon>Craniata</taxon>
        <taxon>Vertebrata</taxon>
        <taxon>Euteleostomi</taxon>
        <taxon>Actinopterygii</taxon>
        <taxon>Neopterygii</taxon>
        <taxon>Teleostei</taxon>
        <taxon>Elopiformes</taxon>
        <taxon>Megalopidae</taxon>
        <taxon>Megalops</taxon>
    </lineage>
</organism>
<protein>
    <recommendedName>
        <fullName evidence="6">IRG-type G domain-containing protein</fullName>
    </recommendedName>
</protein>
<feature type="domain" description="IRG-type G" evidence="6">
    <location>
        <begin position="30"/>
        <end position="210"/>
    </location>
</feature>
<evidence type="ECO:0000256" key="3">
    <source>
        <dbReference type="ARBA" id="ARBA00022801"/>
    </source>
</evidence>
<dbReference type="PANTHER" id="PTHR32341:SF10">
    <property type="entry name" value="INTERFERON-INDUCIBLE GTPASE 5"/>
    <property type="match status" value="1"/>
</dbReference>
<sequence length="374" mass="42131">MQTIKQSLETQSLDSAAEKIQDHFDQLDKMVLNIAVTGASGKGKSTFINTIRGLGDEEEGSAPTGVVETTMEPTPYPYPEFPNIKMWDLPGIGTENFRPDQYLEQVEFKRYDFFIIVSSERFTCNDANLAREIQKMGKHFYFARSKIDQSLEGEKRKKKYDEKAVLDLIQQDCITGLQKLGVECPRVFLISSFDPEKYDFPLLQEEMEKDLPQEQRHIFLLALPGITESIIQRKKEMLQGDIWQAALLSGAASAAPVPGLGFATDLAILVKELSKYRTAFGLDEASLKRLADRVNVPVEELKRATKSGLAEEISTAVRVLWFIAYRSVLRSTRKGLCWRRRVSARLAHANRTARRAGTRNKGTCGVGLSSSQQR</sequence>
<evidence type="ECO:0000256" key="4">
    <source>
        <dbReference type="ARBA" id="ARBA00023134"/>
    </source>
</evidence>
<accession>A0A9D3QLR8</accession>
<evidence type="ECO:0000256" key="2">
    <source>
        <dbReference type="ARBA" id="ARBA00022741"/>
    </source>
</evidence>
<keyword evidence="2" id="KW-0547">Nucleotide-binding</keyword>
<evidence type="ECO:0000256" key="1">
    <source>
        <dbReference type="ARBA" id="ARBA00005429"/>
    </source>
</evidence>
<evidence type="ECO:0000313" key="7">
    <source>
        <dbReference type="EMBL" id="KAG7492468.1"/>
    </source>
</evidence>
<dbReference type="OrthoDB" id="422720at2759"/>
<evidence type="ECO:0000313" key="8">
    <source>
        <dbReference type="Proteomes" id="UP001046870"/>
    </source>
</evidence>
<dbReference type="GO" id="GO:0016020">
    <property type="term" value="C:membrane"/>
    <property type="evidence" value="ECO:0007669"/>
    <property type="project" value="InterPro"/>
</dbReference>
<dbReference type="Proteomes" id="UP001046870">
    <property type="component" value="Chromosome 1"/>
</dbReference>
<evidence type="ECO:0000256" key="5">
    <source>
        <dbReference type="SAM" id="MobiDB-lite"/>
    </source>
</evidence>
<proteinExistence type="inferred from homology"/>
<dbReference type="PROSITE" id="PS51716">
    <property type="entry name" value="G_IRG"/>
    <property type="match status" value="1"/>
</dbReference>
<keyword evidence="8" id="KW-1185">Reference proteome</keyword>
<dbReference type="PANTHER" id="PTHR32341">
    <property type="entry name" value="INTERFERON-INDUCIBLE GTPASE"/>
    <property type="match status" value="1"/>
</dbReference>
<keyword evidence="4" id="KW-0342">GTP-binding</keyword>
<reference evidence="7" key="1">
    <citation type="submission" date="2021-01" db="EMBL/GenBank/DDBJ databases">
        <authorList>
            <person name="Zahm M."/>
            <person name="Roques C."/>
            <person name="Cabau C."/>
            <person name="Klopp C."/>
            <person name="Donnadieu C."/>
            <person name="Jouanno E."/>
            <person name="Lampietro C."/>
            <person name="Louis A."/>
            <person name="Herpin A."/>
            <person name="Echchiki A."/>
            <person name="Berthelot C."/>
            <person name="Parey E."/>
            <person name="Roest-Crollius H."/>
            <person name="Braasch I."/>
            <person name="Postlethwait J."/>
            <person name="Bobe J."/>
            <person name="Montfort J."/>
            <person name="Bouchez O."/>
            <person name="Begum T."/>
            <person name="Mejri S."/>
            <person name="Adams A."/>
            <person name="Chen W.-J."/>
            <person name="Guiguen Y."/>
        </authorList>
    </citation>
    <scope>NUCLEOTIDE SEQUENCE</scope>
    <source>
        <strain evidence="7">YG-15Mar2019-1</strain>
        <tissue evidence="7">Brain</tissue>
    </source>
</reference>
<evidence type="ECO:0000259" key="6">
    <source>
        <dbReference type="PROSITE" id="PS51716"/>
    </source>
</evidence>
<gene>
    <name evidence="7" type="ORF">MATL_G00014730</name>
</gene>
<comment type="similarity">
    <text evidence="1">Belongs to the TRAFAC class dynamin-like GTPase superfamily. IRG family.</text>
</comment>
<dbReference type="FunFam" id="3.40.50.300:FF:000541">
    <property type="entry name" value="Immunity related GTPase M"/>
    <property type="match status" value="1"/>
</dbReference>
<name>A0A9D3QLR8_MEGAT</name>
<dbReference type="Pfam" id="PF05049">
    <property type="entry name" value="IIGP"/>
    <property type="match status" value="1"/>
</dbReference>
<feature type="region of interest" description="Disordered" evidence="5">
    <location>
        <begin position="351"/>
        <end position="374"/>
    </location>
</feature>
<dbReference type="EMBL" id="JAFDVH010000001">
    <property type="protein sequence ID" value="KAG7492468.1"/>
    <property type="molecule type" value="Genomic_DNA"/>
</dbReference>
<dbReference type="SUPFAM" id="SSF52540">
    <property type="entry name" value="P-loop containing nucleoside triphosphate hydrolases"/>
    <property type="match status" value="1"/>
</dbReference>
<comment type="caution">
    <text evidence="7">The sequence shown here is derived from an EMBL/GenBank/DDBJ whole genome shotgun (WGS) entry which is preliminary data.</text>
</comment>
<dbReference type="InterPro" id="IPR030385">
    <property type="entry name" value="G_IRG_dom"/>
</dbReference>
<dbReference type="InterPro" id="IPR051515">
    <property type="entry name" value="IRG"/>
</dbReference>
<dbReference type="InterPro" id="IPR027417">
    <property type="entry name" value="P-loop_NTPase"/>
</dbReference>
<dbReference type="GO" id="GO:0005525">
    <property type="term" value="F:GTP binding"/>
    <property type="evidence" value="ECO:0007669"/>
    <property type="project" value="UniProtKB-KW"/>
</dbReference>
<dbReference type="GO" id="GO:0016787">
    <property type="term" value="F:hydrolase activity"/>
    <property type="evidence" value="ECO:0007669"/>
    <property type="project" value="UniProtKB-KW"/>
</dbReference>
<keyword evidence="3" id="KW-0378">Hydrolase</keyword>
<dbReference type="InterPro" id="IPR007743">
    <property type="entry name" value="Immunity-related_GTPase-like"/>
</dbReference>